<comment type="caution">
    <text evidence="9">The sequence shown here is derived from an EMBL/GenBank/DDBJ whole genome shotgun (WGS) entry which is preliminary data.</text>
</comment>
<name>A0A2N3PUQ0_9PROT</name>
<dbReference type="SUPFAM" id="SSF103473">
    <property type="entry name" value="MFS general substrate transporter"/>
    <property type="match status" value="1"/>
</dbReference>
<feature type="transmembrane region" description="Helical" evidence="7">
    <location>
        <begin position="431"/>
        <end position="452"/>
    </location>
</feature>
<keyword evidence="10" id="KW-1185">Reference proteome</keyword>
<dbReference type="PROSITE" id="PS50850">
    <property type="entry name" value="MFS"/>
    <property type="match status" value="1"/>
</dbReference>
<feature type="transmembrane region" description="Helical" evidence="7">
    <location>
        <begin position="587"/>
        <end position="607"/>
    </location>
</feature>
<feature type="compositionally biased region" description="Basic residues" evidence="6">
    <location>
        <begin position="59"/>
        <end position="69"/>
    </location>
</feature>
<dbReference type="InterPro" id="IPR011701">
    <property type="entry name" value="MFS"/>
</dbReference>
<feature type="transmembrane region" description="Helical" evidence="7">
    <location>
        <begin position="519"/>
        <end position="540"/>
    </location>
</feature>
<dbReference type="GO" id="GO:0022857">
    <property type="term" value="F:transmembrane transporter activity"/>
    <property type="evidence" value="ECO:0007669"/>
    <property type="project" value="InterPro"/>
</dbReference>
<dbReference type="Pfam" id="PF07690">
    <property type="entry name" value="MFS_1"/>
    <property type="match status" value="1"/>
</dbReference>
<feature type="region of interest" description="Disordered" evidence="6">
    <location>
        <begin position="619"/>
        <end position="640"/>
    </location>
</feature>
<feature type="transmembrane region" description="Helical" evidence="7">
    <location>
        <begin position="315"/>
        <end position="335"/>
    </location>
</feature>
<evidence type="ECO:0000256" key="2">
    <source>
        <dbReference type="ARBA" id="ARBA00022448"/>
    </source>
</evidence>
<feature type="region of interest" description="Disordered" evidence="6">
    <location>
        <begin position="98"/>
        <end position="118"/>
    </location>
</feature>
<dbReference type="EMBL" id="PIUM01000014">
    <property type="protein sequence ID" value="PKU24131.1"/>
    <property type="molecule type" value="Genomic_DNA"/>
</dbReference>
<evidence type="ECO:0000256" key="5">
    <source>
        <dbReference type="ARBA" id="ARBA00023136"/>
    </source>
</evidence>
<evidence type="ECO:0000256" key="4">
    <source>
        <dbReference type="ARBA" id="ARBA00022989"/>
    </source>
</evidence>
<dbReference type="PRINTS" id="PR01035">
    <property type="entry name" value="TCRTETA"/>
</dbReference>
<reference evidence="10" key="1">
    <citation type="submission" date="2017-12" db="EMBL/GenBank/DDBJ databases">
        <title>Draft genome sequence of Telmatospirillum siberiense 26-4b1T, an acidotolerant peatland alphaproteobacterium potentially involved in sulfur cycling.</title>
        <authorList>
            <person name="Hausmann B."/>
            <person name="Pjevac P."/>
            <person name="Schreck K."/>
            <person name="Herbold C.W."/>
            <person name="Daims H."/>
            <person name="Wagner M."/>
            <person name="Pester M."/>
            <person name="Loy A."/>
        </authorList>
    </citation>
    <scope>NUCLEOTIDE SEQUENCE [LARGE SCALE GENOMIC DNA]</scope>
    <source>
        <strain evidence="10">26-4b1</strain>
    </source>
</reference>
<evidence type="ECO:0000256" key="7">
    <source>
        <dbReference type="SAM" id="Phobius"/>
    </source>
</evidence>
<keyword evidence="5 7" id="KW-0472">Membrane</keyword>
<accession>A0A2N3PUQ0</accession>
<dbReference type="PANTHER" id="PTHR23504:SF15">
    <property type="entry name" value="MAJOR FACILITATOR SUPERFAMILY (MFS) PROFILE DOMAIN-CONTAINING PROTEIN"/>
    <property type="match status" value="1"/>
</dbReference>
<evidence type="ECO:0000313" key="9">
    <source>
        <dbReference type="EMBL" id="PKU24131.1"/>
    </source>
</evidence>
<sequence length="640" mass="67898">MVRPRAGQRLLVSRPGPDVAAARGFGGVSRSRGKTRLHWFGQHVVATDPSCPGNDASRHRTQRPPCRRGGRLERCRRSSDSRRRAMVRDQWRAARLAVSPRDGGHPPRRRGNHGGGCAGRHSIDHPAAFRRPAFLGLAVAVPGRRGLVPEGRRRDSGRVPVPGHRAHRRTGASPAGQAIGRTDRRRAGGGHRADGLARLGDDSSTGQLGRNAMAWPAKTETFMLFTTLLDSMGFGLIGPVLPRLVEQITGNPPSAIGQTYGLLNAAYAMAAFLCATGLGHLSDRFGRRPVILLAIGGGLVNYVLSALAGDLGLLFLARIAGGVCGASAAPAIAYIADITTPARRPLVFGWMGAAFGLGFILGPTLGGLLGDIDPRLPFWTAAGLSAVNFLYGWLFVPESLPPERRTSFDLKRANPLAPLWSRCYAPFVRSLLVGVFLYAIGQAAMQTTWVLFVQQRFGWTEGDIGLSLAAFGVIWITGQAWAAPAMIRRLGESAALIVGQMATVVLYLAFGLTEHGWQLYAVMPVVSVAAMTGPAARSLLARQEGRVGQGEVQGAVTGVTNLAAIFGPMLGAWIFQYFTGETAPVQIPGAAFFLGGLFAVLSLLCAVRALASGGASSAASETVHPMPLSSRDDLFQQGEP</sequence>
<feature type="region of interest" description="Disordered" evidence="6">
    <location>
        <begin position="148"/>
        <end position="208"/>
    </location>
</feature>
<dbReference type="InterPro" id="IPR001958">
    <property type="entry name" value="Tet-R_TetA/multi-R_MdtG-like"/>
</dbReference>
<dbReference type="AlphaFoldDB" id="A0A2N3PUQ0"/>
<feature type="transmembrane region" description="Helical" evidence="7">
    <location>
        <begin position="347"/>
        <end position="370"/>
    </location>
</feature>
<feature type="transmembrane region" description="Helical" evidence="7">
    <location>
        <begin position="261"/>
        <end position="278"/>
    </location>
</feature>
<proteinExistence type="predicted"/>
<dbReference type="PANTHER" id="PTHR23504">
    <property type="entry name" value="MAJOR FACILITATOR SUPERFAMILY DOMAIN-CONTAINING PROTEIN 10"/>
    <property type="match status" value="1"/>
</dbReference>
<feature type="compositionally biased region" description="Basic and acidic residues" evidence="6">
    <location>
        <begin position="181"/>
        <end position="201"/>
    </location>
</feature>
<protein>
    <recommendedName>
        <fullName evidence="8">Major facilitator superfamily (MFS) profile domain-containing protein</fullName>
    </recommendedName>
</protein>
<dbReference type="GO" id="GO:0016020">
    <property type="term" value="C:membrane"/>
    <property type="evidence" value="ECO:0007669"/>
    <property type="project" value="UniProtKB-SubCell"/>
</dbReference>
<dbReference type="InterPro" id="IPR020846">
    <property type="entry name" value="MFS_dom"/>
</dbReference>
<feature type="domain" description="Major facilitator superfamily (MFS) profile" evidence="8">
    <location>
        <begin position="219"/>
        <end position="614"/>
    </location>
</feature>
<evidence type="ECO:0000259" key="8">
    <source>
        <dbReference type="PROSITE" id="PS50850"/>
    </source>
</evidence>
<feature type="transmembrane region" description="Helical" evidence="7">
    <location>
        <begin position="494"/>
        <end position="513"/>
    </location>
</feature>
<comment type="subcellular location">
    <subcellularLocation>
        <location evidence="1">Membrane</location>
        <topology evidence="1">Multi-pass membrane protein</topology>
    </subcellularLocation>
</comment>
<feature type="transmembrane region" description="Helical" evidence="7">
    <location>
        <begin position="290"/>
        <end position="309"/>
    </location>
</feature>
<evidence type="ECO:0000256" key="1">
    <source>
        <dbReference type="ARBA" id="ARBA00004141"/>
    </source>
</evidence>
<keyword evidence="2" id="KW-0813">Transport</keyword>
<feature type="transmembrane region" description="Helical" evidence="7">
    <location>
        <begin position="222"/>
        <end position="241"/>
    </location>
</feature>
<organism evidence="9 10">
    <name type="scientific">Telmatospirillum siberiense</name>
    <dbReference type="NCBI Taxonomy" id="382514"/>
    <lineage>
        <taxon>Bacteria</taxon>
        <taxon>Pseudomonadati</taxon>
        <taxon>Pseudomonadota</taxon>
        <taxon>Alphaproteobacteria</taxon>
        <taxon>Rhodospirillales</taxon>
        <taxon>Rhodospirillaceae</taxon>
        <taxon>Telmatospirillum</taxon>
    </lineage>
</organism>
<evidence type="ECO:0000256" key="3">
    <source>
        <dbReference type="ARBA" id="ARBA00022692"/>
    </source>
</evidence>
<keyword evidence="3 7" id="KW-0812">Transmembrane</keyword>
<gene>
    <name evidence="9" type="ORF">CWS72_13485</name>
</gene>
<evidence type="ECO:0000256" key="6">
    <source>
        <dbReference type="SAM" id="MobiDB-lite"/>
    </source>
</evidence>
<feature type="transmembrane region" description="Helical" evidence="7">
    <location>
        <begin position="552"/>
        <end position="575"/>
    </location>
</feature>
<feature type="transmembrane region" description="Helical" evidence="7">
    <location>
        <begin position="376"/>
        <end position="396"/>
    </location>
</feature>
<keyword evidence="4 7" id="KW-1133">Transmembrane helix</keyword>
<dbReference type="CDD" id="cd17388">
    <property type="entry name" value="MFS_TetA"/>
    <property type="match status" value="1"/>
</dbReference>
<dbReference type="InterPro" id="IPR036259">
    <property type="entry name" value="MFS_trans_sf"/>
</dbReference>
<feature type="transmembrane region" description="Helical" evidence="7">
    <location>
        <begin position="464"/>
        <end position="482"/>
    </location>
</feature>
<evidence type="ECO:0000313" key="10">
    <source>
        <dbReference type="Proteomes" id="UP000233293"/>
    </source>
</evidence>
<dbReference type="Proteomes" id="UP000233293">
    <property type="component" value="Unassembled WGS sequence"/>
</dbReference>
<feature type="region of interest" description="Disordered" evidence="6">
    <location>
        <begin position="45"/>
        <end position="86"/>
    </location>
</feature>
<feature type="compositionally biased region" description="Basic and acidic residues" evidence="6">
    <location>
        <begin position="70"/>
        <end position="86"/>
    </location>
</feature>
<dbReference type="Gene3D" id="1.20.1250.20">
    <property type="entry name" value="MFS general substrate transporter like domains"/>
    <property type="match status" value="1"/>
</dbReference>